<dbReference type="CDD" id="cd08010">
    <property type="entry name" value="MltG_like"/>
    <property type="match status" value="1"/>
</dbReference>
<dbReference type="PANTHER" id="PTHR30518:SF2">
    <property type="entry name" value="ENDOLYTIC MUREIN TRANSGLYCOSYLASE"/>
    <property type="match status" value="1"/>
</dbReference>
<reference evidence="9" key="1">
    <citation type="journal article" date="2022" name="Int. J. Syst. Evol. Microbiol.">
        <title>Anaeromyxobacter oryzae sp. nov., Anaeromyxobacter diazotrophicus sp. nov. and Anaeromyxobacter paludicola sp. nov., isolated from paddy soils.</title>
        <authorList>
            <person name="Itoh H."/>
            <person name="Xu Z."/>
            <person name="Mise K."/>
            <person name="Masuda Y."/>
            <person name="Ushijima N."/>
            <person name="Hayakawa C."/>
            <person name="Shiratori Y."/>
            <person name="Senoo K."/>
        </authorList>
    </citation>
    <scope>NUCLEOTIDE SEQUENCE [LARGE SCALE GENOMIC DNA]</scope>
    <source>
        <strain evidence="9">Red232</strain>
    </source>
</reference>
<comment type="function">
    <text evidence="7">Functions as a peptidoglycan terminase that cleaves nascent peptidoglycan strands endolytically to terminate their elongation.</text>
</comment>
<evidence type="ECO:0000256" key="5">
    <source>
        <dbReference type="ARBA" id="ARBA00023239"/>
    </source>
</evidence>
<dbReference type="HAMAP" id="MF_02065">
    <property type="entry name" value="MltG"/>
    <property type="match status" value="1"/>
</dbReference>
<dbReference type="EMBL" id="AP025591">
    <property type="protein sequence ID" value="BDG06128.1"/>
    <property type="molecule type" value="Genomic_DNA"/>
</dbReference>
<dbReference type="Gene3D" id="3.30.1490.480">
    <property type="entry name" value="Endolytic murein transglycosylase"/>
    <property type="match status" value="1"/>
</dbReference>
<dbReference type="InterPro" id="IPR003770">
    <property type="entry name" value="MLTG-like"/>
</dbReference>
<evidence type="ECO:0000256" key="7">
    <source>
        <dbReference type="HAMAP-Rule" id="MF_02065"/>
    </source>
</evidence>
<keyword evidence="4 7" id="KW-0472">Membrane</keyword>
<evidence type="ECO:0000256" key="4">
    <source>
        <dbReference type="ARBA" id="ARBA00023136"/>
    </source>
</evidence>
<feature type="site" description="Important for catalytic activity" evidence="7">
    <location>
        <position position="223"/>
    </location>
</feature>
<comment type="catalytic activity">
    <reaction evidence="7">
        <text>a peptidoglycan chain = a peptidoglycan chain with N-acetyl-1,6-anhydromuramyl-[peptide] at the reducing end + a peptidoglycan chain with N-acetylglucosamine at the non-reducing end.</text>
        <dbReference type="EC" id="4.2.2.29"/>
    </reaction>
</comment>
<keyword evidence="6 7" id="KW-0961">Cell wall biogenesis/degradation</keyword>
<organism evidence="8 9">
    <name type="scientific">Anaeromyxobacter oryzae</name>
    <dbReference type="NCBI Taxonomy" id="2918170"/>
    <lineage>
        <taxon>Bacteria</taxon>
        <taxon>Pseudomonadati</taxon>
        <taxon>Myxococcota</taxon>
        <taxon>Myxococcia</taxon>
        <taxon>Myxococcales</taxon>
        <taxon>Cystobacterineae</taxon>
        <taxon>Anaeromyxobacteraceae</taxon>
        <taxon>Anaeromyxobacter</taxon>
    </lineage>
</organism>
<dbReference type="NCBIfam" id="TIGR00247">
    <property type="entry name" value="endolytic transglycosylase MltG"/>
    <property type="match status" value="1"/>
</dbReference>
<gene>
    <name evidence="7" type="primary">mltG</name>
    <name evidence="8" type="ORF">AMOR_51240</name>
</gene>
<keyword evidence="5 7" id="KW-0456">Lyase</keyword>
<dbReference type="RefSeq" id="WP_248355452.1">
    <property type="nucleotide sequence ID" value="NZ_AP025591.1"/>
</dbReference>
<sequence length="362" mass="39724">MKRLLRLALVLLLLAIVAVGAAGFATWRKLEAFRSTPYGDPDEKVVIVPPGASARAVVRLLAHSGVLADESRAWTYFRWVKRDRRPFRAGEYAFQGPLTPDQVLERVFEGQVKLHRFTVPEGLRIDEIADIVGRSGLARAEDFAAVAHDPAVARALGLPFDGLEGFLFPDTYAFARGTSARSIAEAMVARFKDEYAKADAARKPGVTFDMGQAATFASIVEKETGRPEERARISCVFRNRLRIGMRLQTDPTVMYATLLRTGHWSKNITRADLVAPHPYNTYTTAGLPPGPIANAGAAALQATLAPDDCADLYFVSRNDGTHVFCPDLACHNAAVHAWQVEFFRHPRDPRPASAPRDGSASR</sequence>
<dbReference type="PANTHER" id="PTHR30518">
    <property type="entry name" value="ENDOLYTIC MUREIN TRANSGLYCOSYLASE"/>
    <property type="match status" value="1"/>
</dbReference>
<keyword evidence="1 7" id="KW-1003">Cell membrane</keyword>
<evidence type="ECO:0000256" key="6">
    <source>
        <dbReference type="ARBA" id="ARBA00023316"/>
    </source>
</evidence>
<protein>
    <recommendedName>
        <fullName evidence="7">Endolytic murein transglycosylase</fullName>
        <ecNumber evidence="7">4.2.2.29</ecNumber>
    </recommendedName>
    <alternativeName>
        <fullName evidence="7">Peptidoglycan lytic transglycosylase</fullName>
    </alternativeName>
    <alternativeName>
        <fullName evidence="7">Peptidoglycan polymerization terminase</fullName>
    </alternativeName>
</protein>
<accession>A0ABM7X2W8</accession>
<proteinExistence type="inferred from homology"/>
<evidence type="ECO:0000313" key="8">
    <source>
        <dbReference type="EMBL" id="BDG06128.1"/>
    </source>
</evidence>
<dbReference type="Pfam" id="PF02618">
    <property type="entry name" value="YceG"/>
    <property type="match status" value="1"/>
</dbReference>
<dbReference type="EC" id="4.2.2.29" evidence="7"/>
<name>A0ABM7X2W8_9BACT</name>
<dbReference type="Proteomes" id="UP001162891">
    <property type="component" value="Chromosome"/>
</dbReference>
<keyword evidence="2 7" id="KW-0812">Transmembrane</keyword>
<keyword evidence="9" id="KW-1185">Reference proteome</keyword>
<evidence type="ECO:0000256" key="1">
    <source>
        <dbReference type="ARBA" id="ARBA00022475"/>
    </source>
</evidence>
<evidence type="ECO:0000256" key="2">
    <source>
        <dbReference type="ARBA" id="ARBA00022692"/>
    </source>
</evidence>
<comment type="similarity">
    <text evidence="7">Belongs to the transglycosylase MltG family.</text>
</comment>
<dbReference type="Gene3D" id="3.30.160.60">
    <property type="entry name" value="Classic Zinc Finger"/>
    <property type="match status" value="1"/>
</dbReference>
<evidence type="ECO:0000313" key="9">
    <source>
        <dbReference type="Proteomes" id="UP001162891"/>
    </source>
</evidence>
<keyword evidence="3 7" id="KW-1133">Transmembrane helix</keyword>
<evidence type="ECO:0000256" key="3">
    <source>
        <dbReference type="ARBA" id="ARBA00022989"/>
    </source>
</evidence>